<proteinExistence type="predicted"/>
<comment type="caution">
    <text evidence="1">The sequence shown here is derived from an EMBL/GenBank/DDBJ whole genome shotgun (WGS) entry which is preliminary data.</text>
</comment>
<dbReference type="EMBL" id="JAINUL010000001">
    <property type="protein sequence ID" value="MCC0093264.1"/>
    <property type="molecule type" value="Genomic_DNA"/>
</dbReference>
<evidence type="ECO:0000313" key="1">
    <source>
        <dbReference type="EMBL" id="MCC0093264.1"/>
    </source>
</evidence>
<sequence>MAVPTEVVGVSGHGVEVIDEGPVFGAQMGPGVGQGPDEAGCVVVGQGPVQFADGRRGGRRGDQ</sequence>
<reference evidence="1 2" key="1">
    <citation type="submission" date="2021-08" db="EMBL/GenBank/DDBJ databases">
        <title>Genomic Architecture of Streptomyces flavotricini NGL1 and Streptomyces erythrochromogenes HMS4 With Differential Plant Beneficial attributes and laccase production capabilities.</title>
        <authorList>
            <person name="Salwan R."/>
            <person name="Kaur R."/>
            <person name="Sharma V."/>
        </authorList>
    </citation>
    <scope>NUCLEOTIDE SEQUENCE [LARGE SCALE GENOMIC DNA]</scope>
    <source>
        <strain evidence="1 2">NGL1</strain>
    </source>
</reference>
<dbReference type="RefSeq" id="WP_372481342.1">
    <property type="nucleotide sequence ID" value="NZ_JAINUL010000001.1"/>
</dbReference>
<dbReference type="Proteomes" id="UP001520654">
    <property type="component" value="Unassembled WGS sequence"/>
</dbReference>
<name>A0ABS8DXY3_9ACTN</name>
<gene>
    <name evidence="1" type="ORF">K7B10_00265</name>
</gene>
<accession>A0ABS8DXY3</accession>
<keyword evidence="2" id="KW-1185">Reference proteome</keyword>
<organism evidence="1 2">
    <name type="scientific">Streptomyces flavotricini</name>
    <dbReference type="NCBI Taxonomy" id="66888"/>
    <lineage>
        <taxon>Bacteria</taxon>
        <taxon>Bacillati</taxon>
        <taxon>Actinomycetota</taxon>
        <taxon>Actinomycetes</taxon>
        <taxon>Kitasatosporales</taxon>
        <taxon>Streptomycetaceae</taxon>
        <taxon>Streptomyces</taxon>
    </lineage>
</organism>
<evidence type="ECO:0000313" key="2">
    <source>
        <dbReference type="Proteomes" id="UP001520654"/>
    </source>
</evidence>
<protein>
    <submittedName>
        <fullName evidence="1">Uncharacterized protein</fullName>
    </submittedName>
</protein>